<dbReference type="PANTHER" id="PTHR43775">
    <property type="entry name" value="FATTY ACID SYNTHASE"/>
    <property type="match status" value="1"/>
</dbReference>
<dbReference type="GO" id="GO:0044550">
    <property type="term" value="P:secondary metabolite biosynthetic process"/>
    <property type="evidence" value="ECO:0007669"/>
    <property type="project" value="TreeGrafter"/>
</dbReference>
<dbReference type="InterPro" id="IPR050091">
    <property type="entry name" value="PKS_NRPS_Biosynth_Enz"/>
</dbReference>
<evidence type="ECO:0000313" key="5">
    <source>
        <dbReference type="EMBL" id="GAP90585.2"/>
    </source>
</evidence>
<name>A0A1W2TQ77_ROSNE</name>
<evidence type="ECO:0000313" key="6">
    <source>
        <dbReference type="Proteomes" id="UP000054516"/>
    </source>
</evidence>
<feature type="domain" description="Polyketide synthase dehydratase" evidence="4">
    <location>
        <begin position="76"/>
        <end position="142"/>
    </location>
</feature>
<dbReference type="Pfam" id="PF08659">
    <property type="entry name" value="KR"/>
    <property type="match status" value="1"/>
</dbReference>
<dbReference type="Gene3D" id="3.10.129.120">
    <property type="match status" value="1"/>
</dbReference>
<dbReference type="OrthoDB" id="329835at2759"/>
<dbReference type="Gene3D" id="3.90.180.10">
    <property type="entry name" value="Medium-chain alcohol dehydrogenases, catalytic domain"/>
    <property type="match status" value="1"/>
</dbReference>
<dbReference type="AlphaFoldDB" id="A0A1W2TQ77"/>
<proteinExistence type="predicted"/>
<dbReference type="EMBL" id="DF977495">
    <property type="protein sequence ID" value="GAP90585.2"/>
    <property type="molecule type" value="Genomic_DNA"/>
</dbReference>
<evidence type="ECO:0000256" key="2">
    <source>
        <dbReference type="ARBA" id="ARBA00022553"/>
    </source>
</evidence>
<protein>
    <submittedName>
        <fullName evidence="5">Putative polyketide synthase</fullName>
    </submittedName>
</protein>
<dbReference type="GO" id="GO:0006633">
    <property type="term" value="P:fatty acid biosynthetic process"/>
    <property type="evidence" value="ECO:0007669"/>
    <property type="project" value="TreeGrafter"/>
</dbReference>
<dbReference type="Proteomes" id="UP000054516">
    <property type="component" value="Unassembled WGS sequence"/>
</dbReference>
<evidence type="ECO:0000259" key="4">
    <source>
        <dbReference type="Pfam" id="PF14765"/>
    </source>
</evidence>
<organism evidence="5">
    <name type="scientific">Rosellinia necatrix</name>
    <name type="common">White root-rot fungus</name>
    <dbReference type="NCBI Taxonomy" id="77044"/>
    <lineage>
        <taxon>Eukaryota</taxon>
        <taxon>Fungi</taxon>
        <taxon>Dikarya</taxon>
        <taxon>Ascomycota</taxon>
        <taxon>Pezizomycotina</taxon>
        <taxon>Sordariomycetes</taxon>
        <taxon>Xylariomycetidae</taxon>
        <taxon>Xylariales</taxon>
        <taxon>Xylariaceae</taxon>
        <taxon>Rosellinia</taxon>
    </lineage>
</organism>
<dbReference type="SUPFAM" id="SSF51735">
    <property type="entry name" value="NAD(P)-binding Rossmann-fold domains"/>
    <property type="match status" value="1"/>
</dbReference>
<dbReference type="Gene3D" id="3.40.50.720">
    <property type="entry name" value="NAD(P)-binding Rossmann-like Domain"/>
    <property type="match status" value="1"/>
</dbReference>
<reference evidence="5" key="1">
    <citation type="submission" date="2016-03" db="EMBL/GenBank/DDBJ databases">
        <title>Draft genome sequence of Rosellinia necatrix.</title>
        <authorList>
            <person name="Kanematsu S."/>
        </authorList>
    </citation>
    <scope>NUCLEOTIDE SEQUENCE [LARGE SCALE GENOMIC DNA]</scope>
    <source>
        <strain evidence="5">W97</strain>
    </source>
</reference>
<evidence type="ECO:0000256" key="1">
    <source>
        <dbReference type="ARBA" id="ARBA00022450"/>
    </source>
</evidence>
<dbReference type="STRING" id="77044.A0A1W2TQ77"/>
<dbReference type="PANTHER" id="PTHR43775:SF18">
    <property type="entry name" value="ENZYME, PUTATIVE (JCVI)-RELATED"/>
    <property type="match status" value="1"/>
</dbReference>
<evidence type="ECO:0000259" key="3">
    <source>
        <dbReference type="Pfam" id="PF08659"/>
    </source>
</evidence>
<keyword evidence="6" id="KW-1185">Reference proteome</keyword>
<dbReference type="InterPro" id="IPR013968">
    <property type="entry name" value="PKS_KR"/>
</dbReference>
<dbReference type="InterPro" id="IPR049551">
    <property type="entry name" value="PKS_DH_C"/>
</dbReference>
<sequence>MAVEAMFQKYSALNPEKAVRSVNELACKLQNIRFDRALVAEERKVCAIILTLSKVPGHEFRISTSKDDVPTPFTLWYKAQREAGMGFGPSLKKVISLEATSGERSCRAMFDLTSPPSKWDSQSFYPFHPAVLDACLQVAMPANASNERSLVNDVIFPGIVNEVIQSLVWHEHRTVYDPETGAMFMQVKWLNYVKLGVVLKPDAHTFDKVVWKPDVTVLTPEQLTNLSSDNTLDTKLDVIVDLLAHKKPMLSVLEVNLSPVFFIQRVIPYTEVNTFKRAEDEGSVLVVKSLFGTETMARIRAIDLSYTKHVNLSMVEKLLAEIFELGEARHVNAIHPIIEYGFDNVPAALAYIRGGQHIGKIIITNHGGDVQVPIRPALQILQLRPDASYLVVGGLKGLCGSPAIHMARHGIKHIVVCNRSGTGDDASARVIRSCLSYGRRITKSSGDVGD</sequence>
<feature type="domain" description="Ketoreductase (KR)" evidence="3">
    <location>
        <begin position="387"/>
        <end position="450"/>
    </location>
</feature>
<dbReference type="GO" id="GO:0004312">
    <property type="term" value="F:fatty acid synthase activity"/>
    <property type="evidence" value="ECO:0007669"/>
    <property type="project" value="TreeGrafter"/>
</dbReference>
<gene>
    <name evidence="5" type="ORF">SAMD00023353_5000800</name>
</gene>
<dbReference type="Pfam" id="PF14765">
    <property type="entry name" value="PS-DH"/>
    <property type="match status" value="1"/>
</dbReference>
<accession>A0A1W2TQ77</accession>
<keyword evidence="1" id="KW-0596">Phosphopantetheine</keyword>
<dbReference type="InterPro" id="IPR036291">
    <property type="entry name" value="NAD(P)-bd_dom_sf"/>
</dbReference>
<keyword evidence="2" id="KW-0597">Phosphoprotein</keyword>